<evidence type="ECO:0000256" key="4">
    <source>
        <dbReference type="ARBA" id="ARBA00022723"/>
    </source>
</evidence>
<evidence type="ECO:0000313" key="11">
    <source>
        <dbReference type="Proteomes" id="UP001147747"/>
    </source>
</evidence>
<keyword evidence="11" id="KW-1185">Reference proteome</keyword>
<reference evidence="10" key="1">
    <citation type="submission" date="2022-12" db="EMBL/GenBank/DDBJ databases">
        <authorList>
            <person name="Petersen C."/>
        </authorList>
    </citation>
    <scope>NUCLEOTIDE SEQUENCE</scope>
    <source>
        <strain evidence="10">IBT 29677</strain>
    </source>
</reference>
<dbReference type="InterPro" id="IPR000028">
    <property type="entry name" value="Chloroperoxidase"/>
</dbReference>
<dbReference type="GeneID" id="81367136"/>
<evidence type="ECO:0000256" key="7">
    <source>
        <dbReference type="ARBA" id="ARBA00025795"/>
    </source>
</evidence>
<feature type="signal peptide" evidence="8">
    <location>
        <begin position="1"/>
        <end position="17"/>
    </location>
</feature>
<keyword evidence="6" id="KW-0408">Iron</keyword>
<name>A0A9X0BBJ1_9EURO</name>
<evidence type="ECO:0000259" key="9">
    <source>
        <dbReference type="PROSITE" id="PS51405"/>
    </source>
</evidence>
<dbReference type="PROSITE" id="PS51257">
    <property type="entry name" value="PROKAR_LIPOPROTEIN"/>
    <property type="match status" value="1"/>
</dbReference>
<proteinExistence type="inferred from homology"/>
<evidence type="ECO:0000256" key="6">
    <source>
        <dbReference type="ARBA" id="ARBA00023004"/>
    </source>
</evidence>
<comment type="caution">
    <text evidence="10">The sequence shown here is derived from an EMBL/GenBank/DDBJ whole genome shotgun (WGS) entry which is preliminary data.</text>
</comment>
<keyword evidence="3" id="KW-0349">Heme</keyword>
<dbReference type="Proteomes" id="UP001147747">
    <property type="component" value="Unassembled WGS sequence"/>
</dbReference>
<protein>
    <recommendedName>
        <fullName evidence="9">Heme haloperoxidase family profile domain-containing protein</fullName>
    </recommendedName>
</protein>
<evidence type="ECO:0000256" key="3">
    <source>
        <dbReference type="ARBA" id="ARBA00022617"/>
    </source>
</evidence>
<evidence type="ECO:0000256" key="5">
    <source>
        <dbReference type="ARBA" id="ARBA00023002"/>
    </source>
</evidence>
<dbReference type="SUPFAM" id="SSF47571">
    <property type="entry name" value="Cloroperoxidase"/>
    <property type="match status" value="1"/>
</dbReference>
<organism evidence="10 11">
    <name type="scientific">Penicillium cosmopolitanum</name>
    <dbReference type="NCBI Taxonomy" id="1131564"/>
    <lineage>
        <taxon>Eukaryota</taxon>
        <taxon>Fungi</taxon>
        <taxon>Dikarya</taxon>
        <taxon>Ascomycota</taxon>
        <taxon>Pezizomycotina</taxon>
        <taxon>Eurotiomycetes</taxon>
        <taxon>Eurotiomycetidae</taxon>
        <taxon>Eurotiales</taxon>
        <taxon>Aspergillaceae</taxon>
        <taxon>Penicillium</taxon>
    </lineage>
</organism>
<evidence type="ECO:0000256" key="8">
    <source>
        <dbReference type="SAM" id="SignalP"/>
    </source>
</evidence>
<keyword evidence="5" id="KW-0560">Oxidoreductase</keyword>
<accession>A0A9X0BBJ1</accession>
<dbReference type="GO" id="GO:0046872">
    <property type="term" value="F:metal ion binding"/>
    <property type="evidence" value="ECO:0007669"/>
    <property type="project" value="UniProtKB-KW"/>
</dbReference>
<evidence type="ECO:0000313" key="10">
    <source>
        <dbReference type="EMBL" id="KAJ5403648.1"/>
    </source>
</evidence>
<dbReference type="PROSITE" id="PS51405">
    <property type="entry name" value="HEME_HALOPEROXIDASE"/>
    <property type="match status" value="1"/>
</dbReference>
<gene>
    <name evidence="10" type="ORF">N7509_003519</name>
</gene>
<dbReference type="RefSeq" id="XP_056490890.1">
    <property type="nucleotide sequence ID" value="XM_056628156.1"/>
</dbReference>
<dbReference type="GO" id="GO:0004601">
    <property type="term" value="F:peroxidase activity"/>
    <property type="evidence" value="ECO:0007669"/>
    <property type="project" value="UniProtKB-KW"/>
</dbReference>
<dbReference type="AlphaFoldDB" id="A0A9X0BBJ1"/>
<keyword evidence="8" id="KW-0732">Signal</keyword>
<comment type="cofactor">
    <cofactor evidence="1">
        <name>heme b</name>
        <dbReference type="ChEBI" id="CHEBI:60344"/>
    </cofactor>
</comment>
<dbReference type="PANTHER" id="PTHR33577:SF7">
    <property type="entry name" value="HEME HALOPEROXIDASE FAMILY PROFILE DOMAIN-CONTAINING PROTEIN"/>
    <property type="match status" value="1"/>
</dbReference>
<comment type="similarity">
    <text evidence="7">Belongs to the chloroperoxidase family.</text>
</comment>
<dbReference type="EMBL" id="JAPZBU010000005">
    <property type="protein sequence ID" value="KAJ5403648.1"/>
    <property type="molecule type" value="Genomic_DNA"/>
</dbReference>
<feature type="domain" description="Heme haloperoxidase family profile" evidence="9">
    <location>
        <begin position="27"/>
        <end position="232"/>
    </location>
</feature>
<keyword evidence="4" id="KW-0479">Metal-binding</keyword>
<sequence>MKLQVLLAFAVATLAAAGSIACPPNHPLTDWRPAGPDDDRAPCPMLNALANHGYLPHNGKDIGEETIIHAFGTALNFEKFFSRTLFKNALTTNLNATTFSLANLSRHNILEHDGSLSRGDFYFGDDHSFNQTLFNETRSYWPNANIDPQSAARARQARVNTSNRTNPEFKLDDTGKGNSFGESAAYLLVLGNKTTGIARKSWVEFLFENERLPYELGWERAQEAISLSDFGSMVQRVMDATQSAK</sequence>
<evidence type="ECO:0000256" key="2">
    <source>
        <dbReference type="ARBA" id="ARBA00022559"/>
    </source>
</evidence>
<feature type="chain" id="PRO_5040731966" description="Heme haloperoxidase family profile domain-containing protein" evidence="8">
    <location>
        <begin position="18"/>
        <end position="245"/>
    </location>
</feature>
<keyword evidence="2" id="KW-0575">Peroxidase</keyword>
<dbReference type="Gene3D" id="1.10.489.10">
    <property type="entry name" value="Chloroperoxidase-like"/>
    <property type="match status" value="1"/>
</dbReference>
<dbReference type="Pfam" id="PF01328">
    <property type="entry name" value="Peroxidase_2"/>
    <property type="match status" value="1"/>
</dbReference>
<reference evidence="10" key="2">
    <citation type="journal article" date="2023" name="IMA Fungus">
        <title>Comparative genomic study of the Penicillium genus elucidates a diverse pangenome and 15 lateral gene transfer events.</title>
        <authorList>
            <person name="Petersen C."/>
            <person name="Sorensen T."/>
            <person name="Nielsen M.R."/>
            <person name="Sondergaard T.E."/>
            <person name="Sorensen J.L."/>
            <person name="Fitzpatrick D.A."/>
            <person name="Frisvad J.C."/>
            <person name="Nielsen K.L."/>
        </authorList>
    </citation>
    <scope>NUCLEOTIDE SEQUENCE</scope>
    <source>
        <strain evidence="10">IBT 29677</strain>
    </source>
</reference>
<dbReference type="InterPro" id="IPR036851">
    <property type="entry name" value="Chloroperoxidase-like_sf"/>
</dbReference>
<evidence type="ECO:0000256" key="1">
    <source>
        <dbReference type="ARBA" id="ARBA00001970"/>
    </source>
</evidence>
<dbReference type="PANTHER" id="PTHR33577">
    <property type="entry name" value="STERIGMATOCYSTIN BIOSYNTHESIS PEROXIDASE STCC-RELATED"/>
    <property type="match status" value="1"/>
</dbReference>
<dbReference type="OrthoDB" id="407298at2759"/>